<dbReference type="InterPro" id="IPR018037">
    <property type="entry name" value="FixH_proteobacterial"/>
</dbReference>
<accession>A0ABU3SAD0</accession>
<keyword evidence="3" id="KW-1185">Reference proteome</keyword>
<dbReference type="Proteomes" id="UP001254257">
    <property type="component" value="Unassembled WGS sequence"/>
</dbReference>
<keyword evidence="1" id="KW-1133">Transmembrane helix</keyword>
<gene>
    <name evidence="2" type="ORF">RKE40_15830</name>
</gene>
<keyword evidence="1" id="KW-0472">Membrane</keyword>
<organism evidence="2 3">
    <name type="scientific">Bosea rubneri</name>
    <dbReference type="NCBI Taxonomy" id="3075434"/>
    <lineage>
        <taxon>Bacteria</taxon>
        <taxon>Pseudomonadati</taxon>
        <taxon>Pseudomonadota</taxon>
        <taxon>Alphaproteobacteria</taxon>
        <taxon>Hyphomicrobiales</taxon>
        <taxon>Boseaceae</taxon>
        <taxon>Bosea</taxon>
    </lineage>
</organism>
<evidence type="ECO:0000313" key="3">
    <source>
        <dbReference type="Proteomes" id="UP001254257"/>
    </source>
</evidence>
<sequence>MPIDLPAPPPAPRAPFRLSGRFVLFAMIGFFAVVAGVNGVMMTIAIRTMPGVDVRSAYETSQRFNQEIARMRAQNERGWHVDADLRREGGAEVVAVTFADKSGQPVAGLSVDVRLEHPARRGSDRQVELAEIAPGHYQARLLDLPAGAWTLVLSAQRDAAAVFDTRSRVMLKD</sequence>
<proteinExistence type="predicted"/>
<reference evidence="2 3" key="1">
    <citation type="submission" date="2023-09" db="EMBL/GenBank/DDBJ databases">
        <title>Whole genome shotgun sequencing (WGS) of Bosea sp. ZW T0_25, isolated from stored onions (Allium cepa).</title>
        <authorList>
            <person name="Stoll D.A."/>
            <person name="Huch M."/>
        </authorList>
    </citation>
    <scope>NUCLEOTIDE SEQUENCE [LARGE SCALE GENOMIC DNA]</scope>
    <source>
        <strain evidence="2 3">ZW T0_25</strain>
    </source>
</reference>
<dbReference type="PIRSF" id="PIRSF011386">
    <property type="entry name" value="FixH"/>
    <property type="match status" value="1"/>
</dbReference>
<evidence type="ECO:0000313" key="2">
    <source>
        <dbReference type="EMBL" id="MDU0341367.1"/>
    </source>
</evidence>
<evidence type="ECO:0000256" key="1">
    <source>
        <dbReference type="SAM" id="Phobius"/>
    </source>
</evidence>
<dbReference type="Pfam" id="PF05751">
    <property type="entry name" value="FixH"/>
    <property type="match status" value="1"/>
</dbReference>
<feature type="transmembrane region" description="Helical" evidence="1">
    <location>
        <begin position="22"/>
        <end position="46"/>
    </location>
</feature>
<dbReference type="EMBL" id="JAWDID010000023">
    <property type="protein sequence ID" value="MDU0341367.1"/>
    <property type="molecule type" value="Genomic_DNA"/>
</dbReference>
<dbReference type="InterPro" id="IPR008620">
    <property type="entry name" value="FixH"/>
</dbReference>
<dbReference type="RefSeq" id="WP_316019194.1">
    <property type="nucleotide sequence ID" value="NZ_JAWDID010000023.1"/>
</dbReference>
<comment type="caution">
    <text evidence="2">The sequence shown here is derived from an EMBL/GenBank/DDBJ whole genome shotgun (WGS) entry which is preliminary data.</text>
</comment>
<name>A0ABU3SAD0_9HYPH</name>
<protein>
    <submittedName>
        <fullName evidence="2">FixH family protein</fullName>
    </submittedName>
</protein>
<keyword evidence="1" id="KW-0812">Transmembrane</keyword>